<proteinExistence type="predicted"/>
<evidence type="ECO:0000313" key="2">
    <source>
        <dbReference type="Proteomes" id="UP001552299"/>
    </source>
</evidence>
<comment type="caution">
    <text evidence="1">The sequence shown here is derived from an EMBL/GenBank/DDBJ whole genome shotgun (WGS) entry which is preliminary data.</text>
</comment>
<gene>
    <name evidence="1" type="ORF">M5K25_024220</name>
</gene>
<protein>
    <submittedName>
        <fullName evidence="1">Uncharacterized protein</fullName>
    </submittedName>
</protein>
<sequence>MQKRLEWSREAFDVGERRWRAMEEEAVQKEEFSKTCVIGGHGQIYNCGVGGKILLVKEGEEWREVAELPEEVRGSDLVKAERLCCFNVVLILHFDFVMRL</sequence>
<reference evidence="1 2" key="1">
    <citation type="journal article" date="2024" name="Plant Biotechnol. J.">
        <title>Dendrobium thyrsiflorum genome and its molecular insights into genes involved in important horticultural traits.</title>
        <authorList>
            <person name="Chen B."/>
            <person name="Wang J.Y."/>
            <person name="Zheng P.J."/>
            <person name="Li K.L."/>
            <person name="Liang Y.M."/>
            <person name="Chen X.F."/>
            <person name="Zhang C."/>
            <person name="Zhao X."/>
            <person name="He X."/>
            <person name="Zhang G.Q."/>
            <person name="Liu Z.J."/>
            <person name="Xu Q."/>
        </authorList>
    </citation>
    <scope>NUCLEOTIDE SEQUENCE [LARGE SCALE GENOMIC DNA]</scope>
    <source>
        <strain evidence="1">GZMU011</strain>
    </source>
</reference>
<name>A0ABD0U1F7_DENTH</name>
<dbReference type="Proteomes" id="UP001552299">
    <property type="component" value="Unassembled WGS sequence"/>
</dbReference>
<dbReference type="AlphaFoldDB" id="A0ABD0U1F7"/>
<evidence type="ECO:0000313" key="1">
    <source>
        <dbReference type="EMBL" id="KAL0905782.1"/>
    </source>
</evidence>
<dbReference type="EMBL" id="JANQDX010000018">
    <property type="protein sequence ID" value="KAL0905782.1"/>
    <property type="molecule type" value="Genomic_DNA"/>
</dbReference>
<accession>A0ABD0U1F7</accession>
<keyword evidence="2" id="KW-1185">Reference proteome</keyword>
<organism evidence="1 2">
    <name type="scientific">Dendrobium thyrsiflorum</name>
    <name type="common">Pinecone-like raceme dendrobium</name>
    <name type="synonym">Orchid</name>
    <dbReference type="NCBI Taxonomy" id="117978"/>
    <lineage>
        <taxon>Eukaryota</taxon>
        <taxon>Viridiplantae</taxon>
        <taxon>Streptophyta</taxon>
        <taxon>Embryophyta</taxon>
        <taxon>Tracheophyta</taxon>
        <taxon>Spermatophyta</taxon>
        <taxon>Magnoliopsida</taxon>
        <taxon>Liliopsida</taxon>
        <taxon>Asparagales</taxon>
        <taxon>Orchidaceae</taxon>
        <taxon>Epidendroideae</taxon>
        <taxon>Malaxideae</taxon>
        <taxon>Dendrobiinae</taxon>
        <taxon>Dendrobium</taxon>
    </lineage>
</organism>